<evidence type="ECO:0000259" key="1">
    <source>
        <dbReference type="Pfam" id="PF00755"/>
    </source>
</evidence>
<dbReference type="EMBL" id="VXIV02003310">
    <property type="protein sequence ID" value="KAF6018439.1"/>
    <property type="molecule type" value="Genomic_DNA"/>
</dbReference>
<dbReference type="Gene3D" id="3.30.559.10">
    <property type="entry name" value="Chloramphenicol acetyltransferase-like domain"/>
    <property type="match status" value="1"/>
</dbReference>
<dbReference type="AlphaFoldDB" id="A0A7J7IWZ6"/>
<evidence type="ECO:0000313" key="3">
    <source>
        <dbReference type="Proteomes" id="UP000593567"/>
    </source>
</evidence>
<dbReference type="OrthoDB" id="240216at2759"/>
<dbReference type="Pfam" id="PF00755">
    <property type="entry name" value="Carn_acyltransf"/>
    <property type="match status" value="1"/>
</dbReference>
<sequence>MNLVDVAAHPELVCAGGGFGPVSDDGYGVSYIVAGENTLFFHISSKISCPTTFILSIGTIFRIQLLISDINHMAAFLPSL</sequence>
<keyword evidence="3" id="KW-1185">Reference proteome</keyword>
<comment type="caution">
    <text evidence="2">The sequence shown here is derived from an EMBL/GenBank/DDBJ whole genome shotgun (WGS) entry which is preliminary data.</text>
</comment>
<dbReference type="Proteomes" id="UP000593567">
    <property type="component" value="Unassembled WGS sequence"/>
</dbReference>
<dbReference type="SUPFAM" id="SSF52777">
    <property type="entry name" value="CoA-dependent acyltransferases"/>
    <property type="match status" value="1"/>
</dbReference>
<dbReference type="InterPro" id="IPR039551">
    <property type="entry name" value="Cho/carn_acyl_trans"/>
</dbReference>
<gene>
    <name evidence="2" type="ORF">EB796_023244</name>
</gene>
<feature type="domain" description="Choline/carnitine acyltransferase" evidence="1">
    <location>
        <begin position="14"/>
        <end position="52"/>
    </location>
</feature>
<organism evidence="2 3">
    <name type="scientific">Bugula neritina</name>
    <name type="common">Brown bryozoan</name>
    <name type="synonym">Sertularia neritina</name>
    <dbReference type="NCBI Taxonomy" id="10212"/>
    <lineage>
        <taxon>Eukaryota</taxon>
        <taxon>Metazoa</taxon>
        <taxon>Spiralia</taxon>
        <taxon>Lophotrochozoa</taxon>
        <taxon>Bryozoa</taxon>
        <taxon>Gymnolaemata</taxon>
        <taxon>Cheilostomatida</taxon>
        <taxon>Flustrina</taxon>
        <taxon>Buguloidea</taxon>
        <taxon>Bugulidae</taxon>
        <taxon>Bugula</taxon>
    </lineage>
</organism>
<proteinExistence type="predicted"/>
<name>A0A7J7IWZ6_BUGNE</name>
<evidence type="ECO:0000313" key="2">
    <source>
        <dbReference type="EMBL" id="KAF6018439.1"/>
    </source>
</evidence>
<dbReference type="InterPro" id="IPR023213">
    <property type="entry name" value="CAT-like_dom_sf"/>
</dbReference>
<accession>A0A7J7IWZ6</accession>
<reference evidence="2" key="1">
    <citation type="submission" date="2020-06" db="EMBL/GenBank/DDBJ databases">
        <title>Draft genome of Bugula neritina, a colonial animal packing powerful symbionts and potential medicines.</title>
        <authorList>
            <person name="Rayko M."/>
        </authorList>
    </citation>
    <scope>NUCLEOTIDE SEQUENCE [LARGE SCALE GENOMIC DNA]</scope>
    <source>
        <strain evidence="2">Kwan_BN1</strain>
    </source>
</reference>
<protein>
    <recommendedName>
        <fullName evidence="1">Choline/carnitine acyltransferase domain-containing protein</fullName>
    </recommendedName>
</protein>